<dbReference type="AlphaFoldDB" id="A0A9W9R2F1"/>
<name>A0A9W9R2F1_PENBR</name>
<evidence type="ECO:0000313" key="1">
    <source>
        <dbReference type="EMBL" id="KAJ5352400.1"/>
    </source>
</evidence>
<accession>A0A9W9R2F1</accession>
<comment type="caution">
    <text evidence="1">The sequence shown here is derived from an EMBL/GenBank/DDBJ whole genome shotgun (WGS) entry which is preliminary data.</text>
</comment>
<dbReference type="Proteomes" id="UP001147695">
    <property type="component" value="Unassembled WGS sequence"/>
</dbReference>
<protein>
    <submittedName>
        <fullName evidence="1">Uncharacterized protein</fullName>
    </submittedName>
</protein>
<gene>
    <name evidence="1" type="ORF">N7452_001374</name>
</gene>
<proteinExistence type="predicted"/>
<dbReference type="EMBL" id="JAPZBQ010000001">
    <property type="protein sequence ID" value="KAJ5352400.1"/>
    <property type="molecule type" value="Genomic_DNA"/>
</dbReference>
<sequence length="76" mass="8227">MPVAGRLCCWEVEKRKKGRLVGVAKGQNLGAEGVEREVHFLKTSVGNINNVNNVNNVNITQTCSKAHPGLRGNPFA</sequence>
<evidence type="ECO:0000313" key="2">
    <source>
        <dbReference type="Proteomes" id="UP001147695"/>
    </source>
</evidence>
<reference evidence="1" key="2">
    <citation type="journal article" date="2023" name="IMA Fungus">
        <title>Comparative genomic study of the Penicillium genus elucidates a diverse pangenome and 15 lateral gene transfer events.</title>
        <authorList>
            <person name="Petersen C."/>
            <person name="Sorensen T."/>
            <person name="Nielsen M.R."/>
            <person name="Sondergaard T.E."/>
            <person name="Sorensen J.L."/>
            <person name="Fitzpatrick D.A."/>
            <person name="Frisvad J.C."/>
            <person name="Nielsen K.L."/>
        </authorList>
    </citation>
    <scope>NUCLEOTIDE SEQUENCE</scope>
    <source>
        <strain evidence="1">IBT 35673</strain>
    </source>
</reference>
<reference evidence="1" key="1">
    <citation type="submission" date="2022-12" db="EMBL/GenBank/DDBJ databases">
        <authorList>
            <person name="Petersen C."/>
        </authorList>
    </citation>
    <scope>NUCLEOTIDE SEQUENCE</scope>
    <source>
        <strain evidence="1">IBT 35673</strain>
    </source>
</reference>
<organism evidence="1 2">
    <name type="scientific">Penicillium brevicompactum</name>
    <dbReference type="NCBI Taxonomy" id="5074"/>
    <lineage>
        <taxon>Eukaryota</taxon>
        <taxon>Fungi</taxon>
        <taxon>Dikarya</taxon>
        <taxon>Ascomycota</taxon>
        <taxon>Pezizomycotina</taxon>
        <taxon>Eurotiomycetes</taxon>
        <taxon>Eurotiomycetidae</taxon>
        <taxon>Eurotiales</taxon>
        <taxon>Aspergillaceae</taxon>
        <taxon>Penicillium</taxon>
    </lineage>
</organism>